<dbReference type="PANTHER" id="PTHR31001">
    <property type="entry name" value="UNCHARACTERIZED TRANSCRIPTIONAL REGULATORY PROTEIN"/>
    <property type="match status" value="1"/>
</dbReference>
<evidence type="ECO:0000259" key="4">
    <source>
        <dbReference type="PROSITE" id="PS50048"/>
    </source>
</evidence>
<evidence type="ECO:0000313" key="5">
    <source>
        <dbReference type="EMBL" id="OCB88722.1"/>
    </source>
</evidence>
<evidence type="ECO:0000256" key="2">
    <source>
        <dbReference type="ARBA" id="ARBA00023242"/>
    </source>
</evidence>
<sequence>MPGDIAKQKKTRRRLRVSCVECTRRRQKCDRTQPCGLCRRRGVEHLCRWELEPFARPQPSRPTGSRKTENKSSLERRAESQSSTETSVDDLVVDPAVSLRMLESEVKEAAIALAQLENISEPALLSVHFIDLTTTPKASFQLTSHPDCLSHRETTYHAMWDTIQTDRTSVERISFNWVTLLFATLALSSGCSSEEESRKYFLQALTSKRLAEDVQSASFFAPRHSGTYSQGTAHGCIAAALMADYLCDRGQMTEAWKLIGSAVRNAQNAGLYLNPAWNKWKDMTEDEQTLRTDGGKSFDGKISLWEASLPSYFALHDPDTSLDHAYPRLRLHRYLVAGHYYFCRMLFHRSLLCIKLLTGSSDEMVYKHHQWDFGNLSHYAIDLLHTQRSLITKMEPQRQICFMTSYFIFEAAVTLSIAMCRDPGHADVAEWRKERDEAIESLQSLLDMDNSELTQQAIVTLRILQDRKSRSTSVDDDKSDQCSVNELPSTDSGWILPESQNPILSSMFPIDTSHFQNPTVGLPDQLYTDTSGTSPFNLSGFDFLFNSVTPQ</sequence>
<dbReference type="SUPFAM" id="SSF57701">
    <property type="entry name" value="Zn2/Cys6 DNA-binding domain"/>
    <property type="match status" value="1"/>
</dbReference>
<feature type="compositionally biased region" description="Basic and acidic residues" evidence="3">
    <location>
        <begin position="66"/>
        <end position="79"/>
    </location>
</feature>
<proteinExistence type="predicted"/>
<dbReference type="InterPro" id="IPR001138">
    <property type="entry name" value="Zn2Cys6_DnaBD"/>
</dbReference>
<comment type="caution">
    <text evidence="5">The sequence shown here is derived from an EMBL/GenBank/DDBJ whole genome shotgun (WGS) entry which is preliminary data.</text>
</comment>
<dbReference type="AlphaFoldDB" id="A0A9Q5HZ67"/>
<organism evidence="5 6">
    <name type="scientific">Sanghuangporus baumii</name>
    <name type="common">Phellinus baumii</name>
    <dbReference type="NCBI Taxonomy" id="108892"/>
    <lineage>
        <taxon>Eukaryota</taxon>
        <taxon>Fungi</taxon>
        <taxon>Dikarya</taxon>
        <taxon>Basidiomycota</taxon>
        <taxon>Agaricomycotina</taxon>
        <taxon>Agaricomycetes</taxon>
        <taxon>Hymenochaetales</taxon>
        <taxon>Hymenochaetaceae</taxon>
        <taxon>Sanghuangporus</taxon>
    </lineage>
</organism>
<protein>
    <recommendedName>
        <fullName evidence="4">Zn(2)-C6 fungal-type domain-containing protein</fullName>
    </recommendedName>
</protein>
<dbReference type="CDD" id="cd12148">
    <property type="entry name" value="fungal_TF_MHR"/>
    <property type="match status" value="1"/>
</dbReference>
<dbReference type="GO" id="GO:0005634">
    <property type="term" value="C:nucleus"/>
    <property type="evidence" value="ECO:0007669"/>
    <property type="project" value="UniProtKB-SubCell"/>
</dbReference>
<feature type="domain" description="Zn(2)-C6 fungal-type" evidence="4">
    <location>
        <begin position="18"/>
        <end position="49"/>
    </location>
</feature>
<dbReference type="InterPro" id="IPR050613">
    <property type="entry name" value="Sec_Metabolite_Reg"/>
</dbReference>
<dbReference type="InterPro" id="IPR036864">
    <property type="entry name" value="Zn2-C6_fun-type_DNA-bd_sf"/>
</dbReference>
<dbReference type="GO" id="GO:0000981">
    <property type="term" value="F:DNA-binding transcription factor activity, RNA polymerase II-specific"/>
    <property type="evidence" value="ECO:0007669"/>
    <property type="project" value="InterPro"/>
</dbReference>
<feature type="region of interest" description="Disordered" evidence="3">
    <location>
        <begin position="55"/>
        <end position="87"/>
    </location>
</feature>
<evidence type="ECO:0000313" key="6">
    <source>
        <dbReference type="Proteomes" id="UP000757232"/>
    </source>
</evidence>
<keyword evidence="6" id="KW-1185">Reference proteome</keyword>
<evidence type="ECO:0000256" key="1">
    <source>
        <dbReference type="ARBA" id="ARBA00004123"/>
    </source>
</evidence>
<dbReference type="Pfam" id="PF00172">
    <property type="entry name" value="Zn_clus"/>
    <property type="match status" value="1"/>
</dbReference>
<gene>
    <name evidence="5" type="ORF">A7U60_g4103</name>
</gene>
<dbReference type="Proteomes" id="UP000757232">
    <property type="component" value="Unassembled WGS sequence"/>
</dbReference>
<dbReference type="PANTHER" id="PTHR31001:SF87">
    <property type="entry name" value="COL-21"/>
    <property type="match status" value="1"/>
</dbReference>
<dbReference type="PROSITE" id="PS50048">
    <property type="entry name" value="ZN2_CY6_FUNGAL_2"/>
    <property type="match status" value="1"/>
</dbReference>
<keyword evidence="2" id="KW-0539">Nucleus</keyword>
<dbReference type="GO" id="GO:0008270">
    <property type="term" value="F:zinc ion binding"/>
    <property type="evidence" value="ECO:0007669"/>
    <property type="project" value="InterPro"/>
</dbReference>
<accession>A0A9Q5HZ67</accession>
<dbReference type="EMBL" id="LNZH02000172">
    <property type="protein sequence ID" value="OCB88722.1"/>
    <property type="molecule type" value="Genomic_DNA"/>
</dbReference>
<dbReference type="Gene3D" id="4.10.240.10">
    <property type="entry name" value="Zn(2)-C6 fungal-type DNA-binding domain"/>
    <property type="match status" value="1"/>
</dbReference>
<dbReference type="SMART" id="SM00066">
    <property type="entry name" value="GAL4"/>
    <property type="match status" value="1"/>
</dbReference>
<dbReference type="PROSITE" id="PS00463">
    <property type="entry name" value="ZN2_CY6_FUNGAL_1"/>
    <property type="match status" value="1"/>
</dbReference>
<dbReference type="OrthoDB" id="3364175at2759"/>
<name>A0A9Q5HZ67_SANBA</name>
<reference evidence="5" key="1">
    <citation type="submission" date="2016-06" db="EMBL/GenBank/DDBJ databases">
        <title>Draft Genome sequence of the fungus Inonotus baumii.</title>
        <authorList>
            <person name="Zhu H."/>
            <person name="Lin W."/>
        </authorList>
    </citation>
    <scope>NUCLEOTIDE SEQUENCE</scope>
    <source>
        <strain evidence="5">821</strain>
    </source>
</reference>
<evidence type="ECO:0000256" key="3">
    <source>
        <dbReference type="SAM" id="MobiDB-lite"/>
    </source>
</evidence>
<comment type="subcellular location">
    <subcellularLocation>
        <location evidence="1">Nucleus</location>
    </subcellularLocation>
</comment>